<dbReference type="Pfam" id="PF05569">
    <property type="entry name" value="Peptidase_M56"/>
    <property type="match status" value="1"/>
</dbReference>
<dbReference type="PANTHER" id="PTHR34978">
    <property type="entry name" value="POSSIBLE SENSOR-TRANSDUCER PROTEIN BLAR"/>
    <property type="match status" value="1"/>
</dbReference>
<dbReference type="EMBL" id="MOXJ01000018">
    <property type="protein sequence ID" value="PDO10197.1"/>
    <property type="molecule type" value="Genomic_DNA"/>
</dbReference>
<comment type="caution">
    <text evidence="3">The sequence shown here is derived from an EMBL/GenBank/DDBJ whole genome shotgun (WGS) entry which is preliminary data.</text>
</comment>
<name>A0A2A6E0B8_9BACL</name>
<evidence type="ECO:0000259" key="2">
    <source>
        <dbReference type="Pfam" id="PF05569"/>
    </source>
</evidence>
<protein>
    <submittedName>
        <fullName evidence="3">Peptidase M56</fullName>
    </submittedName>
</protein>
<dbReference type="Proteomes" id="UP000243688">
    <property type="component" value="Unassembled WGS sequence"/>
</dbReference>
<dbReference type="InterPro" id="IPR052173">
    <property type="entry name" value="Beta-lactam_resp_regulator"/>
</dbReference>
<evidence type="ECO:0000313" key="3">
    <source>
        <dbReference type="EMBL" id="PDO10197.1"/>
    </source>
</evidence>
<organism evidence="3 4">
    <name type="scientific">Candidatus Reconcilbacillus cellulovorans</name>
    <dbReference type="NCBI Taxonomy" id="1906605"/>
    <lineage>
        <taxon>Bacteria</taxon>
        <taxon>Bacillati</taxon>
        <taxon>Bacillota</taxon>
        <taxon>Bacilli</taxon>
        <taxon>Bacillales</taxon>
        <taxon>Paenibacillaceae</taxon>
        <taxon>Candidatus Reconcilbacillus</taxon>
    </lineage>
</organism>
<reference evidence="3 4" key="1">
    <citation type="submission" date="2016-12" db="EMBL/GenBank/DDBJ databases">
        <title>Candidatus Reconcilibacillus cellulovorans genome.</title>
        <authorList>
            <person name="Kolinko S."/>
            <person name="Wu Y.-W."/>
            <person name="Tachea F."/>
            <person name="Denzel E."/>
            <person name="Hiras J."/>
            <person name="Baecker N."/>
            <person name="Chan L.J."/>
            <person name="Eichorst S.A."/>
            <person name="Frey D."/>
            <person name="Adams P.D."/>
            <person name="Pray T."/>
            <person name="Tanjore D."/>
            <person name="Petzold C.J."/>
            <person name="Gladden J.M."/>
            <person name="Simmons B.A."/>
            <person name="Singer S.W."/>
        </authorList>
    </citation>
    <scope>NUCLEOTIDE SEQUENCE [LARGE SCALE GENOMIC DNA]</scope>
    <source>
        <strain evidence="3">JTherm</strain>
    </source>
</reference>
<evidence type="ECO:0000313" key="4">
    <source>
        <dbReference type="Proteomes" id="UP000243688"/>
    </source>
</evidence>
<dbReference type="PANTHER" id="PTHR34978:SF3">
    <property type="entry name" value="SLR0241 PROTEIN"/>
    <property type="match status" value="1"/>
</dbReference>
<keyword evidence="1" id="KW-1133">Transmembrane helix</keyword>
<keyword evidence="1" id="KW-0472">Membrane</keyword>
<feature type="domain" description="Peptidase M56" evidence="2">
    <location>
        <begin position="65"/>
        <end position="223"/>
    </location>
</feature>
<accession>A0A2A6E0B8</accession>
<sequence length="284" mass="32607">MRSVLMPKLSFGFALLIGLFVLFQMGLFAVHPVWNAPLQWNLFQYCLAVVRETAVGHDLVKTAFRLLIVYTVGRILWRIIRQWVSTRKWTRVIRSRTDRESTERLNDRYRHWKTRFVAVRDDAFVAVTMGLFKPRIVVSTGLFRMFSGREAEAVLLHERYHCRRYDPLKSFLLAVIAEGLAYILIIKAAARHYRIWKELLADRYVIRQMGTEYYLGKVLLRLSDGKVRKAEDGVSFADAAINYRILQVLDPGKPVSISFLRPKPVIASASILLAVLGMGMGGCA</sequence>
<dbReference type="Gene3D" id="3.30.2010.10">
    <property type="entry name" value="Metalloproteases ('zincins'), catalytic domain"/>
    <property type="match status" value="1"/>
</dbReference>
<evidence type="ECO:0000256" key="1">
    <source>
        <dbReference type="SAM" id="Phobius"/>
    </source>
</evidence>
<dbReference type="AlphaFoldDB" id="A0A2A6E0B8"/>
<dbReference type="InterPro" id="IPR008756">
    <property type="entry name" value="Peptidase_M56"/>
</dbReference>
<dbReference type="CDD" id="cd07326">
    <property type="entry name" value="M56_BlaR1_MecR1_like"/>
    <property type="match status" value="1"/>
</dbReference>
<proteinExistence type="predicted"/>
<gene>
    <name evidence="3" type="ORF">BLM47_08665</name>
</gene>
<feature type="transmembrane region" description="Helical" evidence="1">
    <location>
        <begin position="171"/>
        <end position="190"/>
    </location>
</feature>
<keyword evidence="1" id="KW-0812">Transmembrane</keyword>
<feature type="transmembrane region" description="Helical" evidence="1">
    <location>
        <begin position="59"/>
        <end position="77"/>
    </location>
</feature>